<evidence type="ECO:0000313" key="1">
    <source>
        <dbReference type="EMBL" id="KAK9046220.1"/>
    </source>
</evidence>
<evidence type="ECO:0000313" key="2">
    <source>
        <dbReference type="Proteomes" id="UP001396334"/>
    </source>
</evidence>
<protein>
    <submittedName>
        <fullName evidence="1">Uncharacterized protein</fullName>
    </submittedName>
</protein>
<dbReference type="EMBL" id="JBBPBN010000001">
    <property type="protein sequence ID" value="KAK9046220.1"/>
    <property type="molecule type" value="Genomic_DNA"/>
</dbReference>
<gene>
    <name evidence="1" type="ORF">V6N11_052115</name>
</gene>
<reference evidence="1 2" key="1">
    <citation type="journal article" date="2024" name="G3 (Bethesda)">
        <title>Genome assembly of Hibiscus sabdariffa L. provides insights into metabolisms of medicinal natural products.</title>
        <authorList>
            <person name="Kim T."/>
        </authorList>
    </citation>
    <scope>NUCLEOTIDE SEQUENCE [LARGE SCALE GENOMIC DNA]</scope>
    <source>
        <strain evidence="1">TK-2024</strain>
        <tissue evidence="1">Old leaves</tissue>
    </source>
</reference>
<proteinExistence type="predicted"/>
<accession>A0ABR2U984</accession>
<sequence length="88" mass="9528">MQPSTVSVYKGSNQHIDEKPCTCLRTTDSTACHPTTDTASKLHPLNVVIISTGSNPSEGFFTPHVSNPYAQFAWTTAFGTVIVQETPM</sequence>
<comment type="caution">
    <text evidence="1">The sequence shown here is derived from an EMBL/GenBank/DDBJ whole genome shotgun (WGS) entry which is preliminary data.</text>
</comment>
<keyword evidence="2" id="KW-1185">Reference proteome</keyword>
<name>A0ABR2U984_9ROSI</name>
<organism evidence="1 2">
    <name type="scientific">Hibiscus sabdariffa</name>
    <name type="common">roselle</name>
    <dbReference type="NCBI Taxonomy" id="183260"/>
    <lineage>
        <taxon>Eukaryota</taxon>
        <taxon>Viridiplantae</taxon>
        <taxon>Streptophyta</taxon>
        <taxon>Embryophyta</taxon>
        <taxon>Tracheophyta</taxon>
        <taxon>Spermatophyta</taxon>
        <taxon>Magnoliopsida</taxon>
        <taxon>eudicotyledons</taxon>
        <taxon>Gunneridae</taxon>
        <taxon>Pentapetalae</taxon>
        <taxon>rosids</taxon>
        <taxon>malvids</taxon>
        <taxon>Malvales</taxon>
        <taxon>Malvaceae</taxon>
        <taxon>Malvoideae</taxon>
        <taxon>Hibiscus</taxon>
    </lineage>
</organism>
<dbReference type="Proteomes" id="UP001396334">
    <property type="component" value="Unassembled WGS sequence"/>
</dbReference>